<evidence type="ECO:0000256" key="13">
    <source>
        <dbReference type="ARBA" id="ARBA00055495"/>
    </source>
</evidence>
<dbReference type="PANTHER" id="PTHR13131:SF5">
    <property type="entry name" value="CYSTINOSIN"/>
    <property type="match status" value="1"/>
</dbReference>
<dbReference type="NCBIfam" id="TIGR00951">
    <property type="entry name" value="2A43"/>
    <property type="match status" value="1"/>
</dbReference>
<evidence type="ECO:0000313" key="16">
    <source>
        <dbReference type="EMBL" id="KAJ1521912.1"/>
    </source>
</evidence>
<evidence type="ECO:0000256" key="15">
    <source>
        <dbReference type="SAM" id="Phobius"/>
    </source>
</evidence>
<comment type="subcellular location">
    <subcellularLocation>
        <location evidence="2">Cytoplasmic vesicle</location>
        <location evidence="2">Phagosome</location>
    </subcellularLocation>
    <subcellularLocation>
        <location evidence="1">Lysosome membrane</location>
        <topology evidence="1">Multi-pass membrane protein</topology>
    </subcellularLocation>
</comment>
<evidence type="ECO:0000256" key="3">
    <source>
        <dbReference type="ARBA" id="ARBA00006855"/>
    </source>
</evidence>
<evidence type="ECO:0000256" key="5">
    <source>
        <dbReference type="ARBA" id="ARBA00022692"/>
    </source>
</evidence>
<evidence type="ECO:0000256" key="14">
    <source>
        <dbReference type="ARBA" id="ARBA00074957"/>
    </source>
</evidence>
<keyword evidence="6" id="KW-0677">Repeat</keyword>
<comment type="caution">
    <text evidence="16">The sequence shown here is derived from an EMBL/GenBank/DDBJ whole genome shotgun (WGS) entry which is preliminary data.</text>
</comment>
<dbReference type="PANTHER" id="PTHR13131">
    <property type="entry name" value="CYSTINOSIN"/>
    <property type="match status" value="1"/>
</dbReference>
<organism evidence="16 17">
    <name type="scientific">Megalurothrips usitatus</name>
    <name type="common">bean blossom thrips</name>
    <dbReference type="NCBI Taxonomy" id="439358"/>
    <lineage>
        <taxon>Eukaryota</taxon>
        <taxon>Metazoa</taxon>
        <taxon>Ecdysozoa</taxon>
        <taxon>Arthropoda</taxon>
        <taxon>Hexapoda</taxon>
        <taxon>Insecta</taxon>
        <taxon>Pterygota</taxon>
        <taxon>Neoptera</taxon>
        <taxon>Paraneoptera</taxon>
        <taxon>Thysanoptera</taxon>
        <taxon>Terebrantia</taxon>
        <taxon>Thripoidea</taxon>
        <taxon>Thripidae</taxon>
        <taxon>Megalurothrips</taxon>
    </lineage>
</organism>
<dbReference type="EMBL" id="JAPTSV010000012">
    <property type="protein sequence ID" value="KAJ1521912.1"/>
    <property type="molecule type" value="Genomic_DNA"/>
</dbReference>
<dbReference type="InterPro" id="IPR006603">
    <property type="entry name" value="PQ-loop_rpt"/>
</dbReference>
<dbReference type="Proteomes" id="UP001075354">
    <property type="component" value="Chromosome 12"/>
</dbReference>
<keyword evidence="10" id="KW-0325">Glycoprotein</keyword>
<evidence type="ECO:0000256" key="12">
    <source>
        <dbReference type="ARBA" id="ARBA00048473"/>
    </source>
</evidence>
<dbReference type="FunFam" id="1.20.1280.290:FF:000023">
    <property type="entry name" value="Cystinosin homolog"/>
    <property type="match status" value="1"/>
</dbReference>
<sequence length="339" mass="38811">MKYYNYLFFFGFSTPLSENISVKLNASYGDIIRIDPSEIVIFKEAKTFSARVQVLGLSPGHVEITANVSHPNLLDVTDAYVKVTSERSSDIAILSTTVGWIYFVVWSVSFYPQMYENWKRKSVVGLNFDFLLLNLTGFSLYALFNCGLYWIPSIKDQYFERHPHSAIPVLPNDIFFAVHAVVVTLITIVQCFIYERGGQSVSITARCIQVIFFIFLIIVLLTCVFGVLLWLDFLYCCSYVKLAITLIKYVPQAFMNYRRKSTTGWSIGNILCDFTGGVLSVLQMVLDAYNYDDWTSIFGSPTKFGLGFFSILFDIFFMVQHWILYRTPSSKAYDVSSYM</sequence>
<dbReference type="SMART" id="SM00679">
    <property type="entry name" value="CTNS"/>
    <property type="match status" value="2"/>
</dbReference>
<feature type="transmembrane region" description="Helical" evidence="15">
    <location>
        <begin position="91"/>
        <end position="111"/>
    </location>
</feature>
<comment type="similarity">
    <text evidence="3">Belongs to the cystinosin family.</text>
</comment>
<gene>
    <name evidence="16" type="ORF">ONE63_002248</name>
</gene>
<dbReference type="Gene3D" id="1.20.1280.290">
    <property type="match status" value="2"/>
</dbReference>
<dbReference type="FunFam" id="1.20.1280.290:FF:000016">
    <property type="entry name" value="Cystinosin homolog"/>
    <property type="match status" value="1"/>
</dbReference>
<reference evidence="16" key="1">
    <citation type="submission" date="2022-12" db="EMBL/GenBank/DDBJ databases">
        <title>Chromosome-level genome assembly of the bean flower thrips Megalurothrips usitatus.</title>
        <authorList>
            <person name="Ma L."/>
            <person name="Liu Q."/>
            <person name="Li H."/>
            <person name="Cai W."/>
        </authorList>
    </citation>
    <scope>NUCLEOTIDE SEQUENCE</scope>
    <source>
        <strain evidence="16">Cailab_2022a</strain>
    </source>
</reference>
<feature type="transmembrane region" description="Helical" evidence="15">
    <location>
        <begin position="306"/>
        <end position="325"/>
    </location>
</feature>
<dbReference type="GO" id="GO:0015293">
    <property type="term" value="F:symporter activity"/>
    <property type="evidence" value="ECO:0007669"/>
    <property type="project" value="UniProtKB-KW"/>
</dbReference>
<evidence type="ECO:0000256" key="8">
    <source>
        <dbReference type="ARBA" id="ARBA00022989"/>
    </source>
</evidence>
<protein>
    <recommendedName>
        <fullName evidence="14">Cystinosin homolog</fullName>
    </recommendedName>
</protein>
<evidence type="ECO:0000256" key="10">
    <source>
        <dbReference type="ARBA" id="ARBA00023180"/>
    </source>
</evidence>
<dbReference type="AlphaFoldDB" id="A0AAV7XB48"/>
<keyword evidence="5 15" id="KW-0812">Transmembrane</keyword>
<dbReference type="GO" id="GO:0005765">
    <property type="term" value="C:lysosomal membrane"/>
    <property type="evidence" value="ECO:0007669"/>
    <property type="project" value="UniProtKB-SubCell"/>
</dbReference>
<keyword evidence="7" id="KW-0769">Symport</keyword>
<keyword evidence="9 15" id="KW-0472">Membrane</keyword>
<comment type="catalytic activity">
    <reaction evidence="12">
        <text>L-cystine(out) + H(+)(out) = L-cystine(in) + H(+)(in)</text>
        <dbReference type="Rhea" id="RHEA:66172"/>
        <dbReference type="ChEBI" id="CHEBI:15378"/>
        <dbReference type="ChEBI" id="CHEBI:35491"/>
    </reaction>
    <physiologicalReaction direction="left-to-right" evidence="12">
        <dbReference type="Rhea" id="RHEA:66173"/>
    </physiologicalReaction>
</comment>
<dbReference type="InterPro" id="IPR005282">
    <property type="entry name" value="LC_transporter"/>
</dbReference>
<dbReference type="Pfam" id="PF04193">
    <property type="entry name" value="PQ-loop"/>
    <property type="match status" value="2"/>
</dbReference>
<evidence type="ECO:0000256" key="1">
    <source>
        <dbReference type="ARBA" id="ARBA00004155"/>
    </source>
</evidence>
<comment type="function">
    <text evidence="13">Cystine/H(+) symporter that mediates export of cystine, the oxidized dimer of cysteine, from lysosomes. May play a role in the degradation of engulfed apoptotic cells.</text>
</comment>
<feature type="transmembrane region" description="Helical" evidence="15">
    <location>
        <begin position="131"/>
        <end position="151"/>
    </location>
</feature>
<evidence type="ECO:0000313" key="17">
    <source>
        <dbReference type="Proteomes" id="UP001075354"/>
    </source>
</evidence>
<evidence type="ECO:0000256" key="6">
    <source>
        <dbReference type="ARBA" id="ARBA00022737"/>
    </source>
</evidence>
<keyword evidence="11" id="KW-0458">Lysosome</keyword>
<evidence type="ECO:0000256" key="7">
    <source>
        <dbReference type="ARBA" id="ARBA00022847"/>
    </source>
</evidence>
<dbReference type="GO" id="GO:0015184">
    <property type="term" value="F:L-cystine transmembrane transporter activity"/>
    <property type="evidence" value="ECO:0007669"/>
    <property type="project" value="TreeGrafter"/>
</dbReference>
<evidence type="ECO:0000256" key="4">
    <source>
        <dbReference type="ARBA" id="ARBA00022448"/>
    </source>
</evidence>
<dbReference type="GO" id="GO:0045335">
    <property type="term" value="C:phagocytic vesicle"/>
    <property type="evidence" value="ECO:0007669"/>
    <property type="project" value="UniProtKB-SubCell"/>
</dbReference>
<feature type="transmembrane region" description="Helical" evidence="15">
    <location>
        <begin position="207"/>
        <end position="227"/>
    </location>
</feature>
<keyword evidence="8 15" id="KW-1133">Transmembrane helix</keyword>
<evidence type="ECO:0000256" key="11">
    <source>
        <dbReference type="ARBA" id="ARBA00023228"/>
    </source>
</evidence>
<accession>A0AAV7XB48</accession>
<evidence type="ECO:0000256" key="9">
    <source>
        <dbReference type="ARBA" id="ARBA00023136"/>
    </source>
</evidence>
<keyword evidence="17" id="KW-1185">Reference proteome</keyword>
<evidence type="ECO:0000256" key="2">
    <source>
        <dbReference type="ARBA" id="ARBA00004262"/>
    </source>
</evidence>
<feature type="transmembrane region" description="Helical" evidence="15">
    <location>
        <begin position="174"/>
        <end position="195"/>
    </location>
</feature>
<keyword evidence="4" id="KW-0813">Transport</keyword>
<feature type="transmembrane region" description="Helical" evidence="15">
    <location>
        <begin position="263"/>
        <end position="286"/>
    </location>
</feature>
<proteinExistence type="inferred from homology"/>
<name>A0AAV7XB48_9NEOP</name>